<feature type="coiled-coil region" evidence="1">
    <location>
        <begin position="74"/>
        <end position="115"/>
    </location>
</feature>
<keyword evidence="1" id="KW-0175">Coiled coil</keyword>
<evidence type="ECO:0000256" key="1">
    <source>
        <dbReference type="SAM" id="Coils"/>
    </source>
</evidence>
<evidence type="ECO:0000313" key="3">
    <source>
        <dbReference type="Proteomes" id="UP000797356"/>
    </source>
</evidence>
<gene>
    <name evidence="2" type="ORF">COCNU_09G000990</name>
</gene>
<keyword evidence="3" id="KW-1185">Reference proteome</keyword>
<dbReference type="Proteomes" id="UP000797356">
    <property type="component" value="Chromosome 9"/>
</dbReference>
<accession>A0A8K0IJJ7</accession>
<sequence length="142" mass="16113">MAQVGKAKLLLVEPFGNKSNFSLPLRHISFKDLQMCHYVATFANMIRDFCNETYSTREKCREAKTTMVEVKNAATKAKLASEAVEAEVQRLKQMLDKVEGKLALKKKKVIKAKKEMVEKFVEPGRLAVEAFKSSEELSNEKI</sequence>
<reference evidence="2" key="1">
    <citation type="journal article" date="2017" name="Gigascience">
        <title>The genome draft of coconut (Cocos nucifera).</title>
        <authorList>
            <person name="Xiao Y."/>
            <person name="Xu P."/>
            <person name="Fan H."/>
            <person name="Baudouin L."/>
            <person name="Xia W."/>
            <person name="Bocs S."/>
            <person name="Xu J."/>
            <person name="Li Q."/>
            <person name="Guo A."/>
            <person name="Zhou L."/>
            <person name="Li J."/>
            <person name="Wu Y."/>
            <person name="Ma Z."/>
            <person name="Armero A."/>
            <person name="Issali A.E."/>
            <person name="Liu N."/>
            <person name="Peng M."/>
            <person name="Yang Y."/>
        </authorList>
    </citation>
    <scope>NUCLEOTIDE SEQUENCE</scope>
    <source>
        <tissue evidence="2">Spear leaf of Hainan Tall coconut</tissue>
    </source>
</reference>
<dbReference type="AlphaFoldDB" id="A0A8K0IJJ7"/>
<name>A0A8K0IJJ7_COCNU</name>
<evidence type="ECO:0000313" key="2">
    <source>
        <dbReference type="EMBL" id="KAG1360636.1"/>
    </source>
</evidence>
<reference evidence="2" key="2">
    <citation type="submission" date="2019-07" db="EMBL/GenBank/DDBJ databases">
        <authorList>
            <person name="Yang Y."/>
            <person name="Bocs S."/>
            <person name="Baudouin L."/>
        </authorList>
    </citation>
    <scope>NUCLEOTIDE SEQUENCE</scope>
    <source>
        <tissue evidence="2">Spear leaf of Hainan Tall coconut</tissue>
    </source>
</reference>
<dbReference type="EMBL" id="CM017880">
    <property type="protein sequence ID" value="KAG1360636.1"/>
    <property type="molecule type" value="Genomic_DNA"/>
</dbReference>
<proteinExistence type="predicted"/>
<protein>
    <submittedName>
        <fullName evidence="2">Uncharacterized protein</fullName>
    </submittedName>
</protein>
<comment type="caution">
    <text evidence="2">The sequence shown here is derived from an EMBL/GenBank/DDBJ whole genome shotgun (WGS) entry which is preliminary data.</text>
</comment>
<organism evidence="2 3">
    <name type="scientific">Cocos nucifera</name>
    <name type="common">Coconut palm</name>
    <dbReference type="NCBI Taxonomy" id="13894"/>
    <lineage>
        <taxon>Eukaryota</taxon>
        <taxon>Viridiplantae</taxon>
        <taxon>Streptophyta</taxon>
        <taxon>Embryophyta</taxon>
        <taxon>Tracheophyta</taxon>
        <taxon>Spermatophyta</taxon>
        <taxon>Magnoliopsida</taxon>
        <taxon>Liliopsida</taxon>
        <taxon>Arecaceae</taxon>
        <taxon>Arecoideae</taxon>
        <taxon>Cocoseae</taxon>
        <taxon>Attaleinae</taxon>
        <taxon>Cocos</taxon>
    </lineage>
</organism>